<protein>
    <submittedName>
        <fullName evidence="1">Cytochrome P450</fullName>
    </submittedName>
</protein>
<dbReference type="EMBL" id="JF747239">
    <property type="protein sequence ID" value="AEK10670.1"/>
    <property type="molecule type" value="Genomic_DNA"/>
</dbReference>
<sequence length="277" mass="31358">MSGTSSNTGFHKAVRKLMRPLVRMAIKRGISVNDFYLWLKAIYVEEAEGFTIEGKKQSTSRIALLTGLDRKETARLRKLNQDMGALLQQQTKRTNRAVRAINAWQKEALYCDEQGKPKALPLYGDGTSLESLVHQYCGDVTVVTVLGELEQSGLVDLHDDDTVTLKDTSYIPHEDNEELLFLMGQAAHDLLNTSTYNTEQQGKTSRLQLSVAYNRVNPEVIAKLKVLIEADSLELLQKLDRWLDREIDHQEETSPQQYRAGVGIYYFEESMDSGSEQ</sequence>
<dbReference type="AlphaFoldDB" id="G1C7P4"/>
<organism evidence="1">
    <name type="scientific">Alcanivorax hongdengensis</name>
    <dbReference type="NCBI Taxonomy" id="519051"/>
    <lineage>
        <taxon>Bacteria</taxon>
        <taxon>Pseudomonadati</taxon>
        <taxon>Pseudomonadota</taxon>
        <taxon>Gammaproteobacteria</taxon>
        <taxon>Oceanospirillales</taxon>
        <taxon>Alcanivoracaceae</taxon>
        <taxon>Alcanivorax</taxon>
    </lineage>
</organism>
<evidence type="ECO:0000313" key="1">
    <source>
        <dbReference type="EMBL" id="AEK10670.1"/>
    </source>
</evidence>
<proteinExistence type="predicted"/>
<accession>G1C7P4</accession>
<reference evidence="1" key="1">
    <citation type="submission" date="2011-03" db="EMBL/GenBank/DDBJ databases">
        <title>Genes Involved in Alkane Degradation in Alcanivorax hongdengensis Strain A-11-3.</title>
        <authorList>
            <person name="Wang W."/>
        </authorList>
    </citation>
    <scope>NUCLEOTIDE SEQUENCE</scope>
    <source>
        <strain evidence="1">A-11-3</strain>
    </source>
</reference>
<name>G1C7P4_9GAMM</name>
<dbReference type="Pfam" id="PF20112">
    <property type="entry name" value="DUF6502"/>
    <property type="match status" value="1"/>
</dbReference>
<dbReference type="InterPro" id="IPR045445">
    <property type="entry name" value="DUF6502"/>
</dbReference>